<evidence type="ECO:0000313" key="5">
    <source>
        <dbReference type="Proteomes" id="UP000598996"/>
    </source>
</evidence>
<dbReference type="Proteomes" id="UP000598996">
    <property type="component" value="Unassembled WGS sequence"/>
</dbReference>
<dbReference type="EMBL" id="JAENHO010000015">
    <property type="protein sequence ID" value="MBL7260751.1"/>
    <property type="molecule type" value="Genomic_DNA"/>
</dbReference>
<dbReference type="RefSeq" id="WP_202997471.1">
    <property type="nucleotide sequence ID" value="NZ_JAENHO010000015.1"/>
</dbReference>
<dbReference type="PROSITE" id="PS51186">
    <property type="entry name" value="GNAT"/>
    <property type="match status" value="1"/>
</dbReference>
<keyword evidence="5" id="KW-1185">Reference proteome</keyword>
<accession>A0ABS1W1Z0</accession>
<organism evidence="4 5">
    <name type="scientific">Paractinoplanes lichenicola</name>
    <dbReference type="NCBI Taxonomy" id="2802976"/>
    <lineage>
        <taxon>Bacteria</taxon>
        <taxon>Bacillati</taxon>
        <taxon>Actinomycetota</taxon>
        <taxon>Actinomycetes</taxon>
        <taxon>Micromonosporales</taxon>
        <taxon>Micromonosporaceae</taxon>
        <taxon>Paractinoplanes</taxon>
    </lineage>
</organism>
<dbReference type="InterPro" id="IPR050832">
    <property type="entry name" value="Bact_Acetyltransf"/>
</dbReference>
<name>A0ABS1W1Z0_9ACTN</name>
<dbReference type="CDD" id="cd04301">
    <property type="entry name" value="NAT_SF"/>
    <property type="match status" value="1"/>
</dbReference>
<dbReference type="InterPro" id="IPR016181">
    <property type="entry name" value="Acyl_CoA_acyltransferase"/>
</dbReference>
<evidence type="ECO:0000256" key="2">
    <source>
        <dbReference type="ARBA" id="ARBA00023315"/>
    </source>
</evidence>
<comment type="caution">
    <text evidence="4">The sequence shown here is derived from an EMBL/GenBank/DDBJ whole genome shotgun (WGS) entry which is preliminary data.</text>
</comment>
<evidence type="ECO:0000313" key="4">
    <source>
        <dbReference type="EMBL" id="MBL7260751.1"/>
    </source>
</evidence>
<evidence type="ECO:0000256" key="1">
    <source>
        <dbReference type="ARBA" id="ARBA00022679"/>
    </source>
</evidence>
<gene>
    <name evidence="4" type="ORF">JKJ07_41325</name>
</gene>
<keyword evidence="2" id="KW-0012">Acyltransferase</keyword>
<dbReference type="InterPro" id="IPR000182">
    <property type="entry name" value="GNAT_dom"/>
</dbReference>
<sequence length="182" mass="19082">MTNLSDSQNAVQVRPRTDADVPECAALLREVYELDGYPVEGVDDATGWMYPAGLIAAFVAVEPGKILGHAAVCEPGEGDAAVSLLIERTGAATSEIAVLARLFVGPAARGKGAGRKLADAALSYATDKRLRAVFDVMEKDHTAISMYEKMGCVFLGSTSHHLADGSVFPARCYAAPGAADPR</sequence>
<reference evidence="4 5" key="1">
    <citation type="submission" date="2021-01" db="EMBL/GenBank/DDBJ databases">
        <title>Actinoplanes sp. nov. LDG1-01 isolated from lichen.</title>
        <authorList>
            <person name="Saeng-In P."/>
            <person name="Phongsopitanun W."/>
            <person name="Kanchanasin P."/>
            <person name="Yuki M."/>
            <person name="Kudo T."/>
            <person name="Ohkuma M."/>
            <person name="Tanasupawat S."/>
        </authorList>
    </citation>
    <scope>NUCLEOTIDE SEQUENCE [LARGE SCALE GENOMIC DNA]</scope>
    <source>
        <strain evidence="4 5">LDG1-01</strain>
    </source>
</reference>
<keyword evidence="1" id="KW-0808">Transferase</keyword>
<evidence type="ECO:0000259" key="3">
    <source>
        <dbReference type="PROSITE" id="PS51186"/>
    </source>
</evidence>
<protein>
    <submittedName>
        <fullName evidence="4">GNAT family N-acetyltransferase</fullName>
    </submittedName>
</protein>
<dbReference type="Pfam" id="PF00583">
    <property type="entry name" value="Acetyltransf_1"/>
    <property type="match status" value="1"/>
</dbReference>
<proteinExistence type="predicted"/>
<dbReference type="PANTHER" id="PTHR43877:SF2">
    <property type="entry name" value="AMINOALKYLPHOSPHONATE N-ACETYLTRANSFERASE-RELATED"/>
    <property type="match status" value="1"/>
</dbReference>
<dbReference type="PANTHER" id="PTHR43877">
    <property type="entry name" value="AMINOALKYLPHOSPHONATE N-ACETYLTRANSFERASE-RELATED-RELATED"/>
    <property type="match status" value="1"/>
</dbReference>
<dbReference type="SUPFAM" id="SSF55729">
    <property type="entry name" value="Acyl-CoA N-acyltransferases (Nat)"/>
    <property type="match status" value="1"/>
</dbReference>
<feature type="domain" description="N-acetyltransferase" evidence="3">
    <location>
        <begin position="11"/>
        <end position="175"/>
    </location>
</feature>
<dbReference type="Gene3D" id="3.40.630.30">
    <property type="match status" value="1"/>
</dbReference>